<dbReference type="GO" id="GO:0052621">
    <property type="term" value="F:diguanylate cyclase activity"/>
    <property type="evidence" value="ECO:0007669"/>
    <property type="project" value="UniProtKB-EC"/>
</dbReference>
<dbReference type="CDD" id="cd01949">
    <property type="entry name" value="GGDEF"/>
    <property type="match status" value="1"/>
</dbReference>
<dbReference type="PROSITE" id="PS50887">
    <property type="entry name" value="GGDEF"/>
    <property type="match status" value="1"/>
</dbReference>
<dbReference type="GO" id="GO:1902201">
    <property type="term" value="P:negative regulation of bacterial-type flagellum-dependent cell motility"/>
    <property type="evidence" value="ECO:0007669"/>
    <property type="project" value="TreeGrafter"/>
</dbReference>
<comment type="catalytic activity">
    <reaction evidence="2">
        <text>2 GTP = 3',3'-c-di-GMP + 2 diphosphate</text>
        <dbReference type="Rhea" id="RHEA:24898"/>
        <dbReference type="ChEBI" id="CHEBI:33019"/>
        <dbReference type="ChEBI" id="CHEBI:37565"/>
        <dbReference type="ChEBI" id="CHEBI:58805"/>
        <dbReference type="EC" id="2.7.7.65"/>
    </reaction>
</comment>
<organism evidence="5 6">
    <name type="scientific">Moritella marina ATCC 15381</name>
    <dbReference type="NCBI Taxonomy" id="1202962"/>
    <lineage>
        <taxon>Bacteria</taxon>
        <taxon>Pseudomonadati</taxon>
        <taxon>Pseudomonadota</taxon>
        <taxon>Gammaproteobacteria</taxon>
        <taxon>Alteromonadales</taxon>
        <taxon>Moritellaceae</taxon>
        <taxon>Moritella</taxon>
    </lineage>
</organism>
<dbReference type="Proteomes" id="UP000327424">
    <property type="component" value="Chromosome"/>
</dbReference>
<keyword evidence="3" id="KW-0812">Transmembrane</keyword>
<protein>
    <recommendedName>
        <fullName evidence="1">diguanylate cyclase</fullName>
        <ecNumber evidence="1">2.7.7.65</ecNumber>
    </recommendedName>
</protein>
<dbReference type="EC" id="2.7.7.65" evidence="1"/>
<keyword evidence="3" id="KW-0472">Membrane</keyword>
<evidence type="ECO:0000256" key="1">
    <source>
        <dbReference type="ARBA" id="ARBA00012528"/>
    </source>
</evidence>
<dbReference type="PANTHER" id="PTHR45138">
    <property type="entry name" value="REGULATORY COMPONENTS OF SENSORY TRANSDUCTION SYSTEM"/>
    <property type="match status" value="1"/>
</dbReference>
<dbReference type="SMART" id="SM00267">
    <property type="entry name" value="GGDEF"/>
    <property type="match status" value="1"/>
</dbReference>
<dbReference type="InterPro" id="IPR050469">
    <property type="entry name" value="Diguanylate_Cyclase"/>
</dbReference>
<dbReference type="RefSeq" id="WP_019440223.1">
    <property type="nucleotide sequence ID" value="NZ_ALOE01000006.1"/>
</dbReference>
<name>A0A5J6WHP2_MORMI</name>
<dbReference type="InterPro" id="IPR043128">
    <property type="entry name" value="Rev_trsase/Diguanyl_cyclase"/>
</dbReference>
<evidence type="ECO:0000256" key="3">
    <source>
        <dbReference type="SAM" id="Phobius"/>
    </source>
</evidence>
<sequence>MLHLKLQPKLFISIIYPLLALIVISLMYVGYSDYKYIKTNTYQQAKNNLDIANEYLDQHLNAVNNQLFLLGETYRYNYNLTDFLLSAQYILDNENKYLEIGLLTEKDEYYATNYVYNTYAADNRSRVWFNEKMNYDTPFISPLYRSEQTQKWTVAIVRLLNLSNGKTARLVLELDILGLYDKLSLLKTLMNGYVYAVDSKTGQIVMHPDPSRISTQSISLSPIEIKRIVSNAQLKKDVNEEPNSELTTKNIINYSYQDQTKFSIYQADNQLGWILLSNSNNADMKYKVFNIGVVSFVLLAMIGVLSMIYFISNRVHSKGQVLSGSTRLEDIYLALSQMASELTHFDNMFFIIYNPYNRHFEEPVNNLSFNADDVLTEITQDKVEALKIPAPLITDIFPHQTCIRIPLYNKGELIGVIYLTNSNLKSLHFMNIFRNYAQSALINMLLTQKIRSEDSMTQLMNKVYLRQQMGTQIRCKTPDTYLAMIDIDDFKLINDHFGHLFGDRVIIKTADMLRHYFNHRAVTSRYGGEEFAVLFYAVDEQQAYQKLEEFRYGIETTAIKSELKQCDLTVSIGFSALRDSIDKTIYDADRALYLAKNNNKNKVYQSV</sequence>
<feature type="transmembrane region" description="Helical" evidence="3">
    <location>
        <begin position="288"/>
        <end position="311"/>
    </location>
</feature>
<gene>
    <name evidence="5" type="ORF">FR932_06745</name>
</gene>
<dbReference type="NCBIfam" id="TIGR00254">
    <property type="entry name" value="GGDEF"/>
    <property type="match status" value="1"/>
</dbReference>
<dbReference type="Pfam" id="PF00990">
    <property type="entry name" value="GGDEF"/>
    <property type="match status" value="1"/>
</dbReference>
<dbReference type="OrthoDB" id="9803824at2"/>
<dbReference type="PANTHER" id="PTHR45138:SF9">
    <property type="entry name" value="DIGUANYLATE CYCLASE DGCM-RELATED"/>
    <property type="match status" value="1"/>
</dbReference>
<dbReference type="SUPFAM" id="SSF55073">
    <property type="entry name" value="Nucleotide cyclase"/>
    <property type="match status" value="1"/>
</dbReference>
<dbReference type="Gene3D" id="3.30.70.270">
    <property type="match status" value="1"/>
</dbReference>
<dbReference type="EMBL" id="CP044399">
    <property type="protein sequence ID" value="QFI37556.1"/>
    <property type="molecule type" value="Genomic_DNA"/>
</dbReference>
<feature type="transmembrane region" description="Helical" evidence="3">
    <location>
        <begin position="12"/>
        <end position="31"/>
    </location>
</feature>
<evidence type="ECO:0000313" key="5">
    <source>
        <dbReference type="EMBL" id="QFI37556.1"/>
    </source>
</evidence>
<keyword evidence="3" id="KW-1133">Transmembrane helix</keyword>
<dbReference type="AlphaFoldDB" id="A0A5J6WHP2"/>
<feature type="domain" description="GGDEF" evidence="4">
    <location>
        <begin position="478"/>
        <end position="607"/>
    </location>
</feature>
<evidence type="ECO:0000313" key="6">
    <source>
        <dbReference type="Proteomes" id="UP000327424"/>
    </source>
</evidence>
<dbReference type="InterPro" id="IPR000160">
    <property type="entry name" value="GGDEF_dom"/>
</dbReference>
<dbReference type="KEGG" id="mmaa:FR932_06745"/>
<dbReference type="GO" id="GO:0043709">
    <property type="term" value="P:cell adhesion involved in single-species biofilm formation"/>
    <property type="evidence" value="ECO:0007669"/>
    <property type="project" value="TreeGrafter"/>
</dbReference>
<evidence type="ECO:0000256" key="2">
    <source>
        <dbReference type="ARBA" id="ARBA00034247"/>
    </source>
</evidence>
<dbReference type="SUPFAM" id="SSF55781">
    <property type="entry name" value="GAF domain-like"/>
    <property type="match status" value="1"/>
</dbReference>
<dbReference type="CDD" id="cd18773">
    <property type="entry name" value="PDC1_HK_sensor"/>
    <property type="match status" value="1"/>
</dbReference>
<evidence type="ECO:0000259" key="4">
    <source>
        <dbReference type="PROSITE" id="PS50887"/>
    </source>
</evidence>
<keyword evidence="6" id="KW-1185">Reference proteome</keyword>
<reference evidence="5 6" key="1">
    <citation type="submission" date="2019-09" db="EMBL/GenBank/DDBJ databases">
        <title>Hybrid Assembly of the complete Genome of the Deep-Sea Bacterium Moritella marina from long Nanopore and Illumina reads.</title>
        <authorList>
            <person name="Magin S."/>
            <person name="Georgoulis A."/>
            <person name="Papadimitriou K."/>
            <person name="Iliakis G."/>
            <person name="Vorgias C.E."/>
        </authorList>
    </citation>
    <scope>NUCLEOTIDE SEQUENCE [LARGE SCALE GENOMIC DNA]</scope>
    <source>
        <strain evidence="5 6">MP-1</strain>
    </source>
</reference>
<dbReference type="Gene3D" id="3.30.450.20">
    <property type="entry name" value="PAS domain"/>
    <property type="match status" value="2"/>
</dbReference>
<dbReference type="InterPro" id="IPR029787">
    <property type="entry name" value="Nucleotide_cyclase"/>
</dbReference>
<dbReference type="GO" id="GO:0005886">
    <property type="term" value="C:plasma membrane"/>
    <property type="evidence" value="ECO:0007669"/>
    <property type="project" value="TreeGrafter"/>
</dbReference>
<proteinExistence type="predicted"/>
<accession>A0A5J6WHP2</accession>